<dbReference type="GO" id="GO:0003677">
    <property type="term" value="F:DNA binding"/>
    <property type="evidence" value="ECO:0007669"/>
    <property type="project" value="UniProtKB-KW"/>
</dbReference>
<keyword evidence="3" id="KW-1185">Reference proteome</keyword>
<evidence type="ECO:0000259" key="1">
    <source>
        <dbReference type="Pfam" id="PF00376"/>
    </source>
</evidence>
<evidence type="ECO:0000313" key="3">
    <source>
        <dbReference type="Proteomes" id="UP001595909"/>
    </source>
</evidence>
<dbReference type="InterPro" id="IPR009061">
    <property type="entry name" value="DNA-bd_dom_put_sf"/>
</dbReference>
<evidence type="ECO:0000313" key="2">
    <source>
        <dbReference type="EMBL" id="MFC4833294.1"/>
    </source>
</evidence>
<dbReference type="Gene3D" id="1.10.1660.10">
    <property type="match status" value="1"/>
</dbReference>
<dbReference type="EMBL" id="JBHSIM010000025">
    <property type="protein sequence ID" value="MFC4833294.1"/>
    <property type="molecule type" value="Genomic_DNA"/>
</dbReference>
<gene>
    <name evidence="2" type="ORF">ACFPEL_12855</name>
</gene>
<dbReference type="InterPro" id="IPR000551">
    <property type="entry name" value="MerR-type_HTH_dom"/>
</dbReference>
<dbReference type="RefSeq" id="WP_274188498.1">
    <property type="nucleotide sequence ID" value="NZ_BAABHN010000025.1"/>
</dbReference>
<dbReference type="SUPFAM" id="SSF46955">
    <property type="entry name" value="Putative DNA-binding domain"/>
    <property type="match status" value="1"/>
</dbReference>
<protein>
    <submittedName>
        <fullName evidence="2">MerR family DNA-binding transcriptional regulator</fullName>
    </submittedName>
</protein>
<organism evidence="2 3">
    <name type="scientific">Actinomycetospora chibensis</name>
    <dbReference type="NCBI Taxonomy" id="663606"/>
    <lineage>
        <taxon>Bacteria</taxon>
        <taxon>Bacillati</taxon>
        <taxon>Actinomycetota</taxon>
        <taxon>Actinomycetes</taxon>
        <taxon>Pseudonocardiales</taxon>
        <taxon>Pseudonocardiaceae</taxon>
        <taxon>Actinomycetospora</taxon>
    </lineage>
</organism>
<proteinExistence type="predicted"/>
<dbReference type="Proteomes" id="UP001595909">
    <property type="component" value="Unassembled WGS sequence"/>
</dbReference>
<reference evidence="3" key="1">
    <citation type="journal article" date="2019" name="Int. J. Syst. Evol. Microbiol.">
        <title>The Global Catalogue of Microorganisms (GCM) 10K type strain sequencing project: providing services to taxonomists for standard genome sequencing and annotation.</title>
        <authorList>
            <consortium name="The Broad Institute Genomics Platform"/>
            <consortium name="The Broad Institute Genome Sequencing Center for Infectious Disease"/>
            <person name="Wu L."/>
            <person name="Ma J."/>
        </authorList>
    </citation>
    <scope>NUCLEOTIDE SEQUENCE [LARGE SCALE GENOMIC DNA]</scope>
    <source>
        <strain evidence="3">CCUG 50347</strain>
    </source>
</reference>
<feature type="domain" description="HTH merR-type" evidence="1">
    <location>
        <begin position="11"/>
        <end position="44"/>
    </location>
</feature>
<sequence>MSPSDLVSTPEAAKALGVSPRTLQRYVRAGLVTPEITLPSGQYRWNVAKLRRQIGIASEDD</sequence>
<name>A0ABV9RI98_9PSEU</name>
<dbReference type="Pfam" id="PF00376">
    <property type="entry name" value="MerR"/>
    <property type="match status" value="1"/>
</dbReference>
<comment type="caution">
    <text evidence="2">The sequence shown here is derived from an EMBL/GenBank/DDBJ whole genome shotgun (WGS) entry which is preliminary data.</text>
</comment>
<accession>A0ABV9RI98</accession>
<keyword evidence="2" id="KW-0238">DNA-binding</keyword>